<evidence type="ECO:0000313" key="2">
    <source>
        <dbReference type="Proteomes" id="UP000516093"/>
    </source>
</evidence>
<dbReference type="RefSeq" id="WP_187731135.1">
    <property type="nucleotide sequence ID" value="NZ_CP060784.1"/>
</dbReference>
<dbReference type="Proteomes" id="UP000516093">
    <property type="component" value="Chromosome"/>
</dbReference>
<gene>
    <name evidence="1" type="ORF">H9L05_11560</name>
</gene>
<name>A0A7H0GRA5_9BACT</name>
<dbReference type="KEGG" id="hqi:H9L05_11560"/>
<reference evidence="1 2" key="1">
    <citation type="submission" date="2020-08" db="EMBL/GenBank/DDBJ databases">
        <title>Genome sequence of Hymenobacter qilianensis JCM 19763T.</title>
        <authorList>
            <person name="Hyun D.-W."/>
            <person name="Bae J.-W."/>
        </authorList>
    </citation>
    <scope>NUCLEOTIDE SEQUENCE [LARGE SCALE GENOMIC DNA]</scope>
    <source>
        <strain evidence="1 2">JCM 19763</strain>
    </source>
</reference>
<organism evidence="1 2">
    <name type="scientific">Hymenobacter qilianensis</name>
    <dbReference type="NCBI Taxonomy" id="1385715"/>
    <lineage>
        <taxon>Bacteria</taxon>
        <taxon>Pseudomonadati</taxon>
        <taxon>Bacteroidota</taxon>
        <taxon>Cytophagia</taxon>
        <taxon>Cytophagales</taxon>
        <taxon>Hymenobacteraceae</taxon>
        <taxon>Hymenobacter</taxon>
    </lineage>
</organism>
<evidence type="ECO:0000313" key="1">
    <source>
        <dbReference type="EMBL" id="QNP50821.1"/>
    </source>
</evidence>
<proteinExistence type="predicted"/>
<keyword evidence="2" id="KW-1185">Reference proteome</keyword>
<sequence length="253" mass="28320">MVQLANTSVRNEDSDVTSSIQTLLYQVQAGDALQSWSASVELNRLTPDLSIESSSLQATLLRASASYSRYYSPKKRVQARLFGGRFLQKANDAPFVIGLSGSPDYRRQTAFLDRQQISNAFTAQTHQTDDRDGAFKAFVGNEVQISVASQRWLSTLNLQADLPVTGLGIFADFGAMKENFTVYESRGGQNFFYDAGLVVPVIKDIFQFYLPVAGSQYENGLPSSRKDFTDRIRFVLRLDQLNPFRQLDEQLAK</sequence>
<dbReference type="AlphaFoldDB" id="A0A7H0GRA5"/>
<accession>A0A7H0GRA5</accession>
<dbReference type="EMBL" id="CP060784">
    <property type="protein sequence ID" value="QNP50821.1"/>
    <property type="molecule type" value="Genomic_DNA"/>
</dbReference>
<protein>
    <submittedName>
        <fullName evidence="1">Uncharacterized protein</fullName>
    </submittedName>
</protein>